<dbReference type="SUPFAM" id="SSF52266">
    <property type="entry name" value="SGNH hydrolase"/>
    <property type="match status" value="1"/>
</dbReference>
<evidence type="ECO:0000259" key="3">
    <source>
        <dbReference type="Pfam" id="PF02018"/>
    </source>
</evidence>
<dbReference type="PANTHER" id="PTHR37834">
    <property type="entry name" value="GDSL-LIKE LIPASE/ACYLHYDROLASE DOMAIN PROTEIN (AFU_ORTHOLOGUE AFUA_2G00620)"/>
    <property type="match status" value="1"/>
</dbReference>
<dbReference type="Pfam" id="PF02018">
    <property type="entry name" value="CBM_4_9"/>
    <property type="match status" value="1"/>
</dbReference>
<keyword evidence="7" id="KW-1185">Reference proteome</keyword>
<dbReference type="SUPFAM" id="SSF49785">
    <property type="entry name" value="Galactose-binding domain-like"/>
    <property type="match status" value="1"/>
</dbReference>
<dbReference type="EMBL" id="SMYL01000017">
    <property type="protein sequence ID" value="TDK60442.1"/>
    <property type="molecule type" value="Genomic_DNA"/>
</dbReference>
<organism evidence="6 7">
    <name type="scientific">Sapientia aquatica</name>
    <dbReference type="NCBI Taxonomy" id="1549640"/>
    <lineage>
        <taxon>Bacteria</taxon>
        <taxon>Pseudomonadati</taxon>
        <taxon>Pseudomonadota</taxon>
        <taxon>Betaproteobacteria</taxon>
        <taxon>Burkholderiales</taxon>
        <taxon>Oxalobacteraceae</taxon>
        <taxon>Sapientia</taxon>
    </lineage>
</organism>
<comment type="caution">
    <text evidence="6">The sequence shown here is derived from an EMBL/GenBank/DDBJ whole genome shotgun (WGS) entry which is preliminary data.</text>
</comment>
<dbReference type="Pfam" id="PF17996">
    <property type="entry name" value="CE2_N"/>
    <property type="match status" value="1"/>
</dbReference>
<dbReference type="InterPro" id="IPR052762">
    <property type="entry name" value="PCW_deacetylase/CE"/>
</dbReference>
<dbReference type="AlphaFoldDB" id="A0A4R5VRW2"/>
<protein>
    <recommendedName>
        <fullName evidence="8">CBM-cenC domain-containing protein</fullName>
    </recommendedName>
</protein>
<reference evidence="6 7" key="1">
    <citation type="submission" date="2019-03" db="EMBL/GenBank/DDBJ databases">
        <title>Sapientia aquatica gen. nov., sp. nov., isolated from a crater lake.</title>
        <authorList>
            <person name="Felfoldi T."/>
            <person name="Szabo A."/>
            <person name="Toth E."/>
            <person name="Schumann P."/>
            <person name="Keki Z."/>
            <person name="Marialigeti K."/>
            <person name="Mathe I."/>
        </authorList>
    </citation>
    <scope>NUCLEOTIDE SEQUENCE [LARGE SCALE GENOMIC DNA]</scope>
    <source>
        <strain evidence="6 7">SA-152</strain>
    </source>
</reference>
<evidence type="ECO:0000313" key="6">
    <source>
        <dbReference type="EMBL" id="TDK60442.1"/>
    </source>
</evidence>
<dbReference type="InterPro" id="IPR008979">
    <property type="entry name" value="Galactose-bd-like_sf"/>
</dbReference>
<evidence type="ECO:0000313" key="7">
    <source>
        <dbReference type="Proteomes" id="UP000294829"/>
    </source>
</evidence>
<feature type="domain" description="SGNH hydrolase-type esterase" evidence="4">
    <location>
        <begin position="156"/>
        <end position="293"/>
    </location>
</feature>
<evidence type="ECO:0000259" key="4">
    <source>
        <dbReference type="Pfam" id="PF13472"/>
    </source>
</evidence>
<evidence type="ECO:0000259" key="5">
    <source>
        <dbReference type="Pfam" id="PF17996"/>
    </source>
</evidence>
<dbReference type="PANTHER" id="PTHR37834:SF2">
    <property type="entry name" value="ESTERASE, SGNH HYDROLASE-TYPE"/>
    <property type="match status" value="1"/>
</dbReference>
<keyword evidence="1" id="KW-0378">Hydrolase</keyword>
<feature type="chain" id="PRO_5020366055" description="CBM-cenC domain-containing protein" evidence="2">
    <location>
        <begin position="28"/>
        <end position="520"/>
    </location>
</feature>
<dbReference type="Pfam" id="PF13472">
    <property type="entry name" value="Lipase_GDSL_2"/>
    <property type="match status" value="1"/>
</dbReference>
<feature type="domain" description="Carbohydrate esterase 2 N-terminal" evidence="5">
    <location>
        <begin position="41"/>
        <end position="147"/>
    </location>
</feature>
<proteinExistence type="predicted"/>
<evidence type="ECO:0008006" key="8">
    <source>
        <dbReference type="Google" id="ProtNLM"/>
    </source>
</evidence>
<dbReference type="RefSeq" id="WP_133331172.1">
    <property type="nucleotide sequence ID" value="NZ_SMYL01000017.1"/>
</dbReference>
<sequence>MKFNHLVASVGTVFLTLSACCWNNAIAAPTSYAPDNPNIQYMGRVDFSAPTAPVLGWANTSITVNLNGTAIRGTFSDSTGKDFLQVMVDGVVTPTIIQPPKGKTVTYTLASGLAPGAHTVVLFKRTEFWGVVTFTGFSVDGTLLAPPARPTRRIEFYGDSNVSAHDSEDIYDLGYAKSNDAWFGYAGITARMLNAEHQNLGWGGAGMTGLSNPLVQNVWNLLRPDDLTVTYDFSQFPADVIVINAGSNDSNQGDNRANVIPAWEDLIMNRIRKVHPGAHVVLADSWGWSANEPANYLSIAVADMKSKGETNVSWVSWPWLWSQNHAVIEEHGGFANVLAAHIATQMGWAAPTPNTISSFAGTGLISNTGFEIVPIGQRRTAEAAGWRQWAFGNSASGTVVSGSGAHSGSRYAQLTVGGDKSNEAGFWQATPVTVGKTYTVNGFARRASGSGATVSMRVEFKDENQSIISSSVGLINPTGSWGQYCSSLVAPAGAWSVNVVLQLDGVNTVIQFDDVVLSSQ</sequence>
<dbReference type="Gene3D" id="3.40.50.1110">
    <property type="entry name" value="SGNH hydrolase"/>
    <property type="match status" value="1"/>
</dbReference>
<dbReference type="OrthoDB" id="9801375at2"/>
<gene>
    <name evidence="6" type="ORF">E2I14_18130</name>
</gene>
<dbReference type="InterPro" id="IPR013830">
    <property type="entry name" value="SGNH_hydro"/>
</dbReference>
<dbReference type="InterPro" id="IPR036514">
    <property type="entry name" value="SGNH_hydro_sf"/>
</dbReference>
<evidence type="ECO:0000256" key="2">
    <source>
        <dbReference type="SAM" id="SignalP"/>
    </source>
</evidence>
<dbReference type="PROSITE" id="PS51257">
    <property type="entry name" value="PROKAR_LIPOPROTEIN"/>
    <property type="match status" value="1"/>
</dbReference>
<dbReference type="InterPro" id="IPR003305">
    <property type="entry name" value="CenC_carb-bd"/>
</dbReference>
<feature type="domain" description="CBM-cenC" evidence="3">
    <location>
        <begin position="372"/>
        <end position="500"/>
    </location>
</feature>
<dbReference type="GO" id="GO:0016798">
    <property type="term" value="F:hydrolase activity, acting on glycosyl bonds"/>
    <property type="evidence" value="ECO:0007669"/>
    <property type="project" value="InterPro"/>
</dbReference>
<dbReference type="Proteomes" id="UP000294829">
    <property type="component" value="Unassembled WGS sequence"/>
</dbReference>
<dbReference type="Gene3D" id="2.60.120.260">
    <property type="entry name" value="Galactose-binding domain-like"/>
    <property type="match status" value="2"/>
</dbReference>
<dbReference type="InterPro" id="IPR040794">
    <property type="entry name" value="CE2_N"/>
</dbReference>
<feature type="signal peptide" evidence="2">
    <location>
        <begin position="1"/>
        <end position="27"/>
    </location>
</feature>
<keyword evidence="2" id="KW-0732">Signal</keyword>
<accession>A0A4R5VRW2</accession>
<dbReference type="GO" id="GO:0016788">
    <property type="term" value="F:hydrolase activity, acting on ester bonds"/>
    <property type="evidence" value="ECO:0007669"/>
    <property type="project" value="UniProtKB-ARBA"/>
</dbReference>
<name>A0A4R5VRW2_9BURK</name>
<evidence type="ECO:0000256" key="1">
    <source>
        <dbReference type="ARBA" id="ARBA00022801"/>
    </source>
</evidence>